<evidence type="ECO:0000313" key="1">
    <source>
        <dbReference type="EMBL" id="EFN84547.1"/>
    </source>
</evidence>
<dbReference type="InParanoid" id="E2BIF9"/>
<dbReference type="Proteomes" id="UP000008237">
    <property type="component" value="Unassembled WGS sequence"/>
</dbReference>
<evidence type="ECO:0000313" key="2">
    <source>
        <dbReference type="Proteomes" id="UP000008237"/>
    </source>
</evidence>
<evidence type="ECO:0008006" key="3">
    <source>
        <dbReference type="Google" id="ProtNLM"/>
    </source>
</evidence>
<proteinExistence type="predicted"/>
<dbReference type="AlphaFoldDB" id="E2BIF9"/>
<feature type="non-terminal residue" evidence="1">
    <location>
        <position position="1"/>
    </location>
</feature>
<feature type="non-terminal residue" evidence="1">
    <location>
        <position position="53"/>
    </location>
</feature>
<keyword evidence="2" id="KW-1185">Reference proteome</keyword>
<dbReference type="EMBL" id="GL448504">
    <property type="protein sequence ID" value="EFN84547.1"/>
    <property type="molecule type" value="Genomic_DNA"/>
</dbReference>
<accession>E2BIF9</accession>
<sequence>LKKLCARWVPHLLTIENSKNAFLLISQACLAHFSRFKQNKMDFKRRFITVDET</sequence>
<gene>
    <name evidence="1" type="ORF">EAI_07372</name>
</gene>
<organism evidence="2">
    <name type="scientific">Harpegnathos saltator</name>
    <name type="common">Jerdon's jumping ant</name>
    <dbReference type="NCBI Taxonomy" id="610380"/>
    <lineage>
        <taxon>Eukaryota</taxon>
        <taxon>Metazoa</taxon>
        <taxon>Ecdysozoa</taxon>
        <taxon>Arthropoda</taxon>
        <taxon>Hexapoda</taxon>
        <taxon>Insecta</taxon>
        <taxon>Pterygota</taxon>
        <taxon>Neoptera</taxon>
        <taxon>Endopterygota</taxon>
        <taxon>Hymenoptera</taxon>
        <taxon>Apocrita</taxon>
        <taxon>Aculeata</taxon>
        <taxon>Formicoidea</taxon>
        <taxon>Formicidae</taxon>
        <taxon>Ponerinae</taxon>
        <taxon>Ponerini</taxon>
        <taxon>Harpegnathos</taxon>
    </lineage>
</organism>
<name>E2BIF9_HARSA</name>
<reference evidence="1 2" key="1">
    <citation type="journal article" date="2010" name="Science">
        <title>Genomic comparison of the ants Camponotus floridanus and Harpegnathos saltator.</title>
        <authorList>
            <person name="Bonasio R."/>
            <person name="Zhang G."/>
            <person name="Ye C."/>
            <person name="Mutti N.S."/>
            <person name="Fang X."/>
            <person name="Qin N."/>
            <person name="Donahue G."/>
            <person name="Yang P."/>
            <person name="Li Q."/>
            <person name="Li C."/>
            <person name="Zhang P."/>
            <person name="Huang Z."/>
            <person name="Berger S.L."/>
            <person name="Reinberg D."/>
            <person name="Wang J."/>
            <person name="Liebig J."/>
        </authorList>
    </citation>
    <scope>NUCLEOTIDE SEQUENCE [LARGE SCALE GENOMIC DNA]</scope>
    <source>
        <strain evidence="1 2">R22 G/1</strain>
    </source>
</reference>
<protein>
    <recommendedName>
        <fullName evidence="3">Histone-lysine N-methyltransferase SETMAR</fullName>
    </recommendedName>
</protein>